<accession>A0A1R3HXY2</accession>
<dbReference type="Proteomes" id="UP000188268">
    <property type="component" value="Unassembled WGS sequence"/>
</dbReference>
<name>A0A1R3HXY2_COCAP</name>
<proteinExistence type="predicted"/>
<evidence type="ECO:0000256" key="3">
    <source>
        <dbReference type="ARBA" id="ARBA00023125"/>
    </source>
</evidence>
<organism evidence="7 8">
    <name type="scientific">Corchorus capsularis</name>
    <name type="common">Jute</name>
    <dbReference type="NCBI Taxonomy" id="210143"/>
    <lineage>
        <taxon>Eukaryota</taxon>
        <taxon>Viridiplantae</taxon>
        <taxon>Streptophyta</taxon>
        <taxon>Embryophyta</taxon>
        <taxon>Tracheophyta</taxon>
        <taxon>Spermatophyta</taxon>
        <taxon>Magnoliopsida</taxon>
        <taxon>eudicotyledons</taxon>
        <taxon>Gunneridae</taxon>
        <taxon>Pentapetalae</taxon>
        <taxon>rosids</taxon>
        <taxon>malvids</taxon>
        <taxon>Malvales</taxon>
        <taxon>Malvaceae</taxon>
        <taxon>Grewioideae</taxon>
        <taxon>Apeibeae</taxon>
        <taxon>Corchorus</taxon>
    </lineage>
</organism>
<dbReference type="InterPro" id="IPR003340">
    <property type="entry name" value="B3_DNA-bd"/>
</dbReference>
<comment type="subcellular location">
    <subcellularLocation>
        <location evidence="1">Nucleus</location>
    </subcellularLocation>
</comment>
<dbReference type="Gene3D" id="2.40.330.10">
    <property type="entry name" value="DNA-binding pseudobarrel domain"/>
    <property type="match status" value="1"/>
</dbReference>
<keyword evidence="4" id="KW-0804">Transcription</keyword>
<feature type="region of interest" description="Disordered" evidence="6">
    <location>
        <begin position="84"/>
        <end position="105"/>
    </location>
</feature>
<evidence type="ECO:0000256" key="1">
    <source>
        <dbReference type="ARBA" id="ARBA00004123"/>
    </source>
</evidence>
<keyword evidence="3" id="KW-0238">DNA-binding</keyword>
<dbReference type="GO" id="GO:0003677">
    <property type="term" value="F:DNA binding"/>
    <property type="evidence" value="ECO:0007669"/>
    <property type="project" value="UniProtKB-KW"/>
</dbReference>
<evidence type="ECO:0000256" key="2">
    <source>
        <dbReference type="ARBA" id="ARBA00023015"/>
    </source>
</evidence>
<dbReference type="CDD" id="cd10017">
    <property type="entry name" value="B3_DNA"/>
    <property type="match status" value="1"/>
</dbReference>
<dbReference type="Gramene" id="OMO75188">
    <property type="protein sequence ID" value="OMO75188"/>
    <property type="gene ID" value="CCACVL1_16285"/>
</dbReference>
<gene>
    <name evidence="7" type="ORF">CCACVL1_16285</name>
</gene>
<dbReference type="SUPFAM" id="SSF101936">
    <property type="entry name" value="DNA-binding pseudobarrel domain"/>
    <property type="match status" value="1"/>
</dbReference>
<evidence type="ECO:0000313" key="8">
    <source>
        <dbReference type="Proteomes" id="UP000188268"/>
    </source>
</evidence>
<evidence type="ECO:0000256" key="5">
    <source>
        <dbReference type="ARBA" id="ARBA00023242"/>
    </source>
</evidence>
<dbReference type="InterPro" id="IPR015300">
    <property type="entry name" value="DNA-bd_pseudobarrel_sf"/>
</dbReference>
<evidence type="ECO:0000256" key="6">
    <source>
        <dbReference type="SAM" id="MobiDB-lite"/>
    </source>
</evidence>
<feature type="compositionally biased region" description="Polar residues" evidence="6">
    <location>
        <begin position="88"/>
        <end position="99"/>
    </location>
</feature>
<evidence type="ECO:0000256" key="4">
    <source>
        <dbReference type="ARBA" id="ARBA00023163"/>
    </source>
</evidence>
<protein>
    <recommendedName>
        <fullName evidence="9">TF-B3 domain-containing protein</fullName>
    </recommendedName>
</protein>
<comment type="caution">
    <text evidence="7">The sequence shown here is derived from an EMBL/GenBank/DDBJ whole genome shotgun (WGS) entry which is preliminary data.</text>
</comment>
<dbReference type="GO" id="GO:0005634">
    <property type="term" value="C:nucleus"/>
    <property type="evidence" value="ECO:0007669"/>
    <property type="project" value="UniProtKB-SubCell"/>
</dbReference>
<keyword evidence="2" id="KW-0805">Transcription regulation</keyword>
<keyword evidence="5" id="KW-0539">Nucleus</keyword>
<dbReference type="OrthoDB" id="10560164at2759"/>
<dbReference type="AlphaFoldDB" id="A0A1R3HXY2"/>
<evidence type="ECO:0008006" key="9">
    <source>
        <dbReference type="Google" id="ProtNLM"/>
    </source>
</evidence>
<reference evidence="7 8" key="1">
    <citation type="submission" date="2013-09" db="EMBL/GenBank/DDBJ databases">
        <title>Corchorus capsularis genome sequencing.</title>
        <authorList>
            <person name="Alam M."/>
            <person name="Haque M.S."/>
            <person name="Islam M.S."/>
            <person name="Emdad E.M."/>
            <person name="Islam M.M."/>
            <person name="Ahmed B."/>
            <person name="Halim A."/>
            <person name="Hossen Q.M.M."/>
            <person name="Hossain M.Z."/>
            <person name="Ahmed R."/>
            <person name="Khan M.M."/>
            <person name="Islam R."/>
            <person name="Rashid M.M."/>
            <person name="Khan S.A."/>
            <person name="Rahman M.S."/>
            <person name="Alam M."/>
        </authorList>
    </citation>
    <scope>NUCLEOTIDE SEQUENCE [LARGE SCALE GENOMIC DNA]</scope>
    <source>
        <strain evidence="8">cv. CVL-1</strain>
        <tissue evidence="7">Whole seedling</tissue>
    </source>
</reference>
<dbReference type="EMBL" id="AWWV01011040">
    <property type="protein sequence ID" value="OMO75188.1"/>
    <property type="molecule type" value="Genomic_DNA"/>
</dbReference>
<evidence type="ECO:0000313" key="7">
    <source>
        <dbReference type="EMBL" id="OMO75188.1"/>
    </source>
</evidence>
<keyword evidence="8" id="KW-1185">Reference proteome</keyword>
<sequence length="128" mass="14525">MPETVVKLFSKSLTDTDIRKRLAINPYQNPTLFARNGAYKKPVFSNGWKDFVVGNDLNVGDQVTLYRVMDEASCVFYRIDVEKPARPSTPSDHQAFSTDLSDHQVDDHDHNQYPVEAPMNLELTLALP</sequence>